<gene>
    <name evidence="1" type="ORF">BJP37_15900</name>
</gene>
<sequence>MIGLITEPITKIRQQIPPNLPLKAVTKTRSLEARGGADAAPSAGLPPKVVTTWGFFCWKLNLKYPQPNRRLLNGLVLPPKVSPNDHCERLVK</sequence>
<comment type="caution">
    <text evidence="1">The sequence shown here is derived from an EMBL/GenBank/DDBJ whole genome shotgun (WGS) entry which is preliminary data.</text>
</comment>
<dbReference type="RefSeq" id="WP_075900393.1">
    <property type="nucleotide sequence ID" value="NZ_MKZS01000001.1"/>
</dbReference>
<name>A0A1U7N2V3_9CYAN</name>
<reference evidence="1 2" key="1">
    <citation type="submission" date="2016-10" db="EMBL/GenBank/DDBJ databases">
        <title>Comparative genomics uncovers the prolific and rare metabolic potential of the cyanobacterial genus Moorea.</title>
        <authorList>
            <person name="Leao T."/>
            <person name="Castelao G."/>
            <person name="Korobeynikov A."/>
            <person name="Monroe E.A."/>
            <person name="Podell S."/>
            <person name="Glukhov E."/>
            <person name="Allen E."/>
            <person name="Gerwick W.H."/>
            <person name="Gerwick L."/>
        </authorList>
    </citation>
    <scope>NUCLEOTIDE SEQUENCE [LARGE SCALE GENOMIC DNA]</scope>
    <source>
        <strain evidence="1 2">PNG5-198</strain>
    </source>
</reference>
<proteinExistence type="predicted"/>
<dbReference type="EMBL" id="MKZS01000001">
    <property type="protein sequence ID" value="OLT60288.1"/>
    <property type="molecule type" value="Genomic_DNA"/>
</dbReference>
<keyword evidence="2" id="KW-1185">Reference proteome</keyword>
<evidence type="ECO:0000313" key="1">
    <source>
        <dbReference type="EMBL" id="OLT60288.1"/>
    </source>
</evidence>
<organism evidence="1 2">
    <name type="scientific">Moorena bouillonii PNG</name>
    <dbReference type="NCBI Taxonomy" id="568701"/>
    <lineage>
        <taxon>Bacteria</taxon>
        <taxon>Bacillati</taxon>
        <taxon>Cyanobacteriota</taxon>
        <taxon>Cyanophyceae</taxon>
        <taxon>Coleofasciculales</taxon>
        <taxon>Coleofasciculaceae</taxon>
        <taxon>Moorena</taxon>
    </lineage>
</organism>
<dbReference type="AlphaFoldDB" id="A0A1U7N2V3"/>
<accession>A0A1U7N2V3</accession>
<protein>
    <submittedName>
        <fullName evidence="1">Uncharacterized protein</fullName>
    </submittedName>
</protein>
<evidence type="ECO:0000313" key="2">
    <source>
        <dbReference type="Proteomes" id="UP000186657"/>
    </source>
</evidence>
<dbReference type="Proteomes" id="UP000186657">
    <property type="component" value="Unassembled WGS sequence"/>
</dbReference>